<protein>
    <submittedName>
        <fullName evidence="2">Rhodanese domain protein</fullName>
    </submittedName>
</protein>
<dbReference type="OrthoDB" id="9800872at2"/>
<dbReference type="eggNOG" id="COG0607">
    <property type="taxonomic scope" value="Bacteria"/>
</dbReference>
<dbReference type="PROSITE" id="PS50206">
    <property type="entry name" value="RHODANESE_3"/>
    <property type="match status" value="1"/>
</dbReference>
<gene>
    <name evidence="2" type="ordered locus">Cyan7425_5122</name>
</gene>
<name>B8HQ18_CYAP4</name>
<dbReference type="HOGENOM" id="CLU_089574_13_3_3"/>
<dbReference type="InterPro" id="IPR052204">
    <property type="entry name" value="PpiC/parvulin_rotamase"/>
</dbReference>
<dbReference type="Gene3D" id="3.40.250.10">
    <property type="entry name" value="Rhodanese-like domain"/>
    <property type="match status" value="1"/>
</dbReference>
<evidence type="ECO:0000259" key="1">
    <source>
        <dbReference type="PROSITE" id="PS50206"/>
    </source>
</evidence>
<reference evidence="2" key="1">
    <citation type="submission" date="2009-01" db="EMBL/GenBank/DDBJ databases">
        <title>Complete sequence of chromosome Cyanothece sp. PCC 7425.</title>
        <authorList>
            <consortium name="US DOE Joint Genome Institute"/>
            <person name="Lucas S."/>
            <person name="Copeland A."/>
            <person name="Lapidus A."/>
            <person name="Glavina del Rio T."/>
            <person name="Dalin E."/>
            <person name="Tice H."/>
            <person name="Bruce D."/>
            <person name="Goodwin L."/>
            <person name="Pitluck S."/>
            <person name="Sims D."/>
            <person name="Meineke L."/>
            <person name="Brettin T."/>
            <person name="Detter J.C."/>
            <person name="Han C."/>
            <person name="Larimer F."/>
            <person name="Land M."/>
            <person name="Hauser L."/>
            <person name="Kyrpides N."/>
            <person name="Ovchinnikova G."/>
            <person name="Liberton M."/>
            <person name="Stoeckel J."/>
            <person name="Banerjee A."/>
            <person name="Singh A."/>
            <person name="Page L."/>
            <person name="Sato H."/>
            <person name="Zhao L."/>
            <person name="Sherman L."/>
            <person name="Pakrasi H."/>
            <person name="Richardson P."/>
        </authorList>
    </citation>
    <scope>NUCLEOTIDE SEQUENCE</scope>
    <source>
        <strain evidence="2">PCC 7425</strain>
    </source>
</reference>
<proteinExistence type="predicted"/>
<dbReference type="InterPro" id="IPR001763">
    <property type="entry name" value="Rhodanese-like_dom"/>
</dbReference>
<dbReference type="AlphaFoldDB" id="B8HQ18"/>
<organism evidence="2">
    <name type="scientific">Cyanothece sp. (strain PCC 7425 / ATCC 29141)</name>
    <dbReference type="NCBI Taxonomy" id="395961"/>
    <lineage>
        <taxon>Bacteria</taxon>
        <taxon>Bacillati</taxon>
        <taxon>Cyanobacteriota</taxon>
        <taxon>Cyanophyceae</taxon>
        <taxon>Gomontiellales</taxon>
        <taxon>Cyanothecaceae</taxon>
        <taxon>Cyanothece</taxon>
    </lineage>
</organism>
<dbReference type="SMART" id="SM00450">
    <property type="entry name" value="RHOD"/>
    <property type="match status" value="1"/>
</dbReference>
<dbReference type="EMBL" id="CP001344">
    <property type="protein sequence ID" value="ACL47415.1"/>
    <property type="molecule type" value="Genomic_DNA"/>
</dbReference>
<accession>B8HQ18</accession>
<sequence length="116" mass="12971">MNPPFLPLPQVNVETLASLLTAPHDLQLVDVREPAEVAIAHLEGFINLPLSQFEQWSGQIHQHLDPDRETLVLCHHGIRSAQMGHWLQTQGFTNVKNIAGGIHAYALRVDPTIPQY</sequence>
<dbReference type="InterPro" id="IPR036873">
    <property type="entry name" value="Rhodanese-like_dom_sf"/>
</dbReference>
<dbReference type="PANTHER" id="PTHR43629">
    <property type="entry name" value="PEPTIDYL-PROLYL CIS-TRANS ISOMERASE"/>
    <property type="match status" value="1"/>
</dbReference>
<feature type="domain" description="Rhodanese" evidence="1">
    <location>
        <begin position="22"/>
        <end position="114"/>
    </location>
</feature>
<dbReference type="SUPFAM" id="SSF52821">
    <property type="entry name" value="Rhodanese/Cell cycle control phosphatase"/>
    <property type="match status" value="1"/>
</dbReference>
<dbReference type="Pfam" id="PF00581">
    <property type="entry name" value="Rhodanese"/>
    <property type="match status" value="1"/>
</dbReference>
<dbReference type="KEGG" id="cyn:Cyan7425_5122"/>
<dbReference type="PANTHER" id="PTHR43629:SF2">
    <property type="entry name" value="RHODANESE-LIKE_PPIC DOMAIN-CONTAINING PROTEIN 12, CHLOROPLASTIC"/>
    <property type="match status" value="1"/>
</dbReference>
<dbReference type="STRING" id="395961.Cyan7425_5122"/>
<evidence type="ECO:0000313" key="2">
    <source>
        <dbReference type="EMBL" id="ACL47415.1"/>
    </source>
</evidence>